<proteinExistence type="predicted"/>
<evidence type="ECO:0000256" key="6">
    <source>
        <dbReference type="SAM" id="Phobius"/>
    </source>
</evidence>
<dbReference type="Proteomes" id="UP000019760">
    <property type="component" value="Unassembled WGS sequence"/>
</dbReference>
<comment type="caution">
    <text evidence="7">The sequence shown here is derived from an EMBL/GenBank/DDBJ whole genome shotgun (WGS) entry which is preliminary data.</text>
</comment>
<feature type="transmembrane region" description="Helical" evidence="6">
    <location>
        <begin position="109"/>
        <end position="128"/>
    </location>
</feature>
<dbReference type="EMBL" id="BAND01000031">
    <property type="protein sequence ID" value="GAJ28548.1"/>
    <property type="molecule type" value="Genomic_DNA"/>
</dbReference>
<keyword evidence="8" id="KW-1185">Reference proteome</keyword>
<evidence type="ECO:0000256" key="1">
    <source>
        <dbReference type="ARBA" id="ARBA00004651"/>
    </source>
</evidence>
<reference evidence="8" key="1">
    <citation type="journal article" date="2014" name="FEMS Microbiol. Lett.">
        <title>Draft Genomic DNA Sequence of the Facultatively Methylotrophic Bacterium Acidomonas methanolica type strain MB58.</title>
        <authorList>
            <person name="Higashiura N."/>
            <person name="Hadano H."/>
            <person name="Hirakawa H."/>
            <person name="Matsutani M."/>
            <person name="Takabe S."/>
            <person name="Matsushita K."/>
            <person name="Azuma Y."/>
        </authorList>
    </citation>
    <scope>NUCLEOTIDE SEQUENCE [LARGE SCALE GENOMIC DNA]</scope>
    <source>
        <strain evidence="8">MB58</strain>
    </source>
</reference>
<evidence type="ECO:0000256" key="4">
    <source>
        <dbReference type="ARBA" id="ARBA00022989"/>
    </source>
</evidence>
<keyword evidence="4 6" id="KW-1133">Transmembrane helix</keyword>
<sequence>MTLSRRSPSPPRHVLLVYMTRALAGHILLCAFVLVALMEILGLLEQTTPILARHLGLRGVATYALLHLPAIVLRALPLSVLIGAIALLTRLTLGSEIASLRAAGLTTGALYLLLLPAVLGTAATGLFLHEVLAPRSELALARWWNASAPHPESISPDLWFHDGDAIVHITGFGASGRILYGVNIYQRARGGVLHASDRAATARWSQDRREGPGQWEGRDMRRLVLTRDQVIASAVPSSPLPLPNVTPDEVLILAQPYPQMSTTQVRAVLHGGAPASLPKATYRMALFAPYIMPLNLSVMLLLALPVVYIPPRTGSRSMMPVAALGAGFAYIVLQGIVQALGNAGTLPAPLAILATPLMAVLLGMTWVLKMEES</sequence>
<feature type="transmembrane region" description="Helical" evidence="6">
    <location>
        <begin position="287"/>
        <end position="309"/>
    </location>
</feature>
<feature type="transmembrane region" description="Helical" evidence="6">
    <location>
        <begin position="21"/>
        <end position="44"/>
    </location>
</feature>
<dbReference type="PANTHER" id="PTHR33529">
    <property type="entry name" value="SLR0882 PROTEIN-RELATED"/>
    <property type="match status" value="1"/>
</dbReference>
<evidence type="ECO:0000313" key="8">
    <source>
        <dbReference type="Proteomes" id="UP000019760"/>
    </source>
</evidence>
<dbReference type="PANTHER" id="PTHR33529:SF2">
    <property type="entry name" value="LIPOPOLYSACCHARIDE EXPORT SYSTEM PERMEASE PROTEIN LPTG"/>
    <property type="match status" value="1"/>
</dbReference>
<name>A0A023D2Z6_ACIMT</name>
<dbReference type="OrthoDB" id="8434951at2"/>
<dbReference type="AlphaFoldDB" id="A0A023D2Z6"/>
<evidence type="ECO:0000256" key="2">
    <source>
        <dbReference type="ARBA" id="ARBA00022475"/>
    </source>
</evidence>
<keyword evidence="2" id="KW-1003">Cell membrane</keyword>
<dbReference type="GO" id="GO:0015920">
    <property type="term" value="P:lipopolysaccharide transport"/>
    <property type="evidence" value="ECO:0007669"/>
    <property type="project" value="TreeGrafter"/>
</dbReference>
<keyword evidence="5 6" id="KW-0472">Membrane</keyword>
<feature type="transmembrane region" description="Helical" evidence="6">
    <location>
        <begin position="346"/>
        <end position="368"/>
    </location>
</feature>
<reference evidence="7 8" key="2">
    <citation type="journal article" date="2014" name="FEMS Microbiol. Lett.">
        <title>Draft genomic DNA sequence of the facultatively methylotrophic bacterium Acidomonas methanolica type strain MB58.</title>
        <authorList>
            <person name="Higashiura N."/>
            <person name="Hadano H."/>
            <person name="Hirakawa H."/>
            <person name="Matsutani M."/>
            <person name="Takabe S."/>
            <person name="Matsushita K."/>
            <person name="Azuma Y."/>
        </authorList>
    </citation>
    <scope>NUCLEOTIDE SEQUENCE [LARGE SCALE GENOMIC DNA]</scope>
    <source>
        <strain evidence="7 8">MB58</strain>
    </source>
</reference>
<organism evidence="7 8">
    <name type="scientific">Acidomonas methanolica NBRC 104435</name>
    <dbReference type="NCBI Taxonomy" id="1231351"/>
    <lineage>
        <taxon>Bacteria</taxon>
        <taxon>Pseudomonadati</taxon>
        <taxon>Pseudomonadota</taxon>
        <taxon>Alphaproteobacteria</taxon>
        <taxon>Acetobacterales</taxon>
        <taxon>Acetobacteraceae</taxon>
        <taxon>Acidomonas</taxon>
    </lineage>
</organism>
<comment type="subcellular location">
    <subcellularLocation>
        <location evidence="1">Cell membrane</location>
        <topology evidence="1">Multi-pass membrane protein</topology>
    </subcellularLocation>
</comment>
<feature type="transmembrane region" description="Helical" evidence="6">
    <location>
        <begin position="321"/>
        <end position="340"/>
    </location>
</feature>
<dbReference type="Pfam" id="PF03739">
    <property type="entry name" value="LptF_LptG"/>
    <property type="match status" value="1"/>
</dbReference>
<dbReference type="GO" id="GO:0043190">
    <property type="term" value="C:ATP-binding cassette (ABC) transporter complex"/>
    <property type="evidence" value="ECO:0007669"/>
    <property type="project" value="TreeGrafter"/>
</dbReference>
<evidence type="ECO:0000256" key="5">
    <source>
        <dbReference type="ARBA" id="ARBA00023136"/>
    </source>
</evidence>
<dbReference type="InterPro" id="IPR005495">
    <property type="entry name" value="LptG/LptF_permease"/>
</dbReference>
<protein>
    <submittedName>
        <fullName evidence="7">Transporter YjgP/YjgQ</fullName>
    </submittedName>
</protein>
<dbReference type="RefSeq" id="WP_042057301.1">
    <property type="nucleotide sequence ID" value="NZ_BAND01000031.1"/>
</dbReference>
<evidence type="ECO:0000313" key="7">
    <source>
        <dbReference type="EMBL" id="GAJ28548.1"/>
    </source>
</evidence>
<feature type="transmembrane region" description="Helical" evidence="6">
    <location>
        <begin position="64"/>
        <end position="88"/>
    </location>
</feature>
<keyword evidence="3 6" id="KW-0812">Transmembrane</keyword>
<evidence type="ECO:0000256" key="3">
    <source>
        <dbReference type="ARBA" id="ARBA00022692"/>
    </source>
</evidence>
<gene>
    <name evidence="7" type="ORF">Amme_031_010</name>
</gene>
<accession>A0A023D2Z6</accession>